<reference evidence="1" key="1">
    <citation type="submission" date="2016-04" db="EMBL/GenBank/DDBJ databases">
        <title>Fast-growing isolate from the root nodules of Vavilovia formosa.</title>
        <authorList>
            <person name="Kimeklis A."/>
            <person name="Safronova V."/>
            <person name="Belimov A."/>
            <person name="Andronov E."/>
        </authorList>
    </citation>
    <scope>NUCLEOTIDE SEQUENCE [LARGE SCALE GENOMIC DNA]</scope>
    <source>
        <strain evidence="1">Vaf-46</strain>
    </source>
</reference>
<evidence type="ECO:0000313" key="1">
    <source>
        <dbReference type="EMBL" id="OAP95134.1"/>
    </source>
</evidence>
<dbReference type="EMBL" id="LWBS01000121">
    <property type="protein sequence ID" value="OAP95134.1"/>
    <property type="molecule type" value="Genomic_DNA"/>
</dbReference>
<comment type="caution">
    <text evidence="1">The sequence shown here is derived from an EMBL/GenBank/DDBJ whole genome shotgun (WGS) entry which is preliminary data.</text>
</comment>
<proteinExistence type="predicted"/>
<dbReference type="AlphaFoldDB" id="A0A179BVK2"/>
<accession>A0A179BVK2</accession>
<name>A0A179BVK2_RHILE</name>
<organism evidence="1">
    <name type="scientific">Rhizobium leguminosarum</name>
    <dbReference type="NCBI Taxonomy" id="384"/>
    <lineage>
        <taxon>Bacteria</taxon>
        <taxon>Pseudomonadati</taxon>
        <taxon>Pseudomonadota</taxon>
        <taxon>Alphaproteobacteria</taxon>
        <taxon>Hyphomicrobiales</taxon>
        <taxon>Rhizobiaceae</taxon>
        <taxon>Rhizobium/Agrobacterium group</taxon>
        <taxon>Rhizobium</taxon>
    </lineage>
</organism>
<gene>
    <name evidence="1" type="ORF">A4U53_18100</name>
</gene>
<protein>
    <submittedName>
        <fullName evidence="1">Uncharacterized protein</fullName>
    </submittedName>
</protein>
<sequence>MTQTDGWKKKFKGSDQGGARIYTHADALDGRAIVENHNGIWFNGKRFLFLDDAKRAALSHLQVTA</sequence>